<name>A0A1J5Q9W1_9ZZZZ</name>
<sequence>MIRQIEASEAALLVPLNAVMQRLHAAARPDVFHCDASEAEVAEYFAETLARVGWFALVAEVEGRAVGYALCEVQRVEGNAMNRARVRGFLHHIAVAENARRRGVATALIEAAKARFRAEGATVWATTYWVWNEASVALMAKAGLTPAITLSDAAL</sequence>
<dbReference type="SUPFAM" id="SSF55729">
    <property type="entry name" value="Acyl-CoA N-acyltransferases (Nat)"/>
    <property type="match status" value="1"/>
</dbReference>
<dbReference type="CDD" id="cd04301">
    <property type="entry name" value="NAT_SF"/>
    <property type="match status" value="1"/>
</dbReference>
<dbReference type="Gene3D" id="3.40.630.30">
    <property type="match status" value="1"/>
</dbReference>
<accession>A0A1J5Q9W1</accession>
<reference evidence="2" key="1">
    <citation type="submission" date="2016-10" db="EMBL/GenBank/DDBJ databases">
        <title>Sequence of Gallionella enrichment culture.</title>
        <authorList>
            <person name="Poehlein A."/>
            <person name="Muehling M."/>
            <person name="Daniel R."/>
        </authorList>
    </citation>
    <scope>NUCLEOTIDE SEQUENCE</scope>
</reference>
<dbReference type="InterPro" id="IPR000182">
    <property type="entry name" value="GNAT_dom"/>
</dbReference>
<dbReference type="AlphaFoldDB" id="A0A1J5Q9W1"/>
<gene>
    <name evidence="2" type="ORF">GALL_416310</name>
</gene>
<proteinExistence type="predicted"/>
<dbReference type="InterPro" id="IPR016181">
    <property type="entry name" value="Acyl_CoA_acyltransferase"/>
</dbReference>
<protein>
    <submittedName>
        <fullName evidence="2">Acetyltransferase (GNAT) family protein</fullName>
    </submittedName>
</protein>
<dbReference type="PROSITE" id="PS51186">
    <property type="entry name" value="GNAT"/>
    <property type="match status" value="1"/>
</dbReference>
<dbReference type="Pfam" id="PF00583">
    <property type="entry name" value="Acetyltransf_1"/>
    <property type="match status" value="1"/>
</dbReference>
<keyword evidence="2" id="KW-0808">Transferase</keyword>
<comment type="caution">
    <text evidence="2">The sequence shown here is derived from an EMBL/GenBank/DDBJ whole genome shotgun (WGS) entry which is preliminary data.</text>
</comment>
<evidence type="ECO:0000313" key="2">
    <source>
        <dbReference type="EMBL" id="OIQ76684.1"/>
    </source>
</evidence>
<dbReference type="GO" id="GO:0016747">
    <property type="term" value="F:acyltransferase activity, transferring groups other than amino-acyl groups"/>
    <property type="evidence" value="ECO:0007669"/>
    <property type="project" value="InterPro"/>
</dbReference>
<evidence type="ECO:0000259" key="1">
    <source>
        <dbReference type="PROSITE" id="PS51186"/>
    </source>
</evidence>
<dbReference type="EMBL" id="MLJW01001801">
    <property type="protein sequence ID" value="OIQ76684.1"/>
    <property type="molecule type" value="Genomic_DNA"/>
</dbReference>
<organism evidence="2">
    <name type="scientific">mine drainage metagenome</name>
    <dbReference type="NCBI Taxonomy" id="410659"/>
    <lineage>
        <taxon>unclassified sequences</taxon>
        <taxon>metagenomes</taxon>
        <taxon>ecological metagenomes</taxon>
    </lineage>
</organism>
<feature type="domain" description="N-acetyltransferase" evidence="1">
    <location>
        <begin position="1"/>
        <end position="155"/>
    </location>
</feature>